<gene>
    <name evidence="4" type="ORF">A3D67_04325</name>
</gene>
<dbReference type="InterPro" id="IPR051545">
    <property type="entry name" value="NAD(P)H_dehydrogenase_qn"/>
</dbReference>
<comment type="similarity">
    <text evidence="1">Belongs to the NAD(P)H dehydrogenase (quinone) family.</text>
</comment>
<sequence>MSTKKIYILVGHPDKHPTLNSALADAYEKGAREAGHEVRRTHIADLSFDPVLHHGYREVQELELDLKKAQEDMRWADHYFLVYPNWWAGLPALLKGFFDRVWLPGFAFHFNDKYPFLWKKLLKGKTARVVITTDGAPLLSRILFGDNMNEIKKAILGFAGVRTSVTSIWTVKFRKESYCKRWFCIMEQWGRSAY</sequence>
<evidence type="ECO:0000259" key="3">
    <source>
        <dbReference type="Pfam" id="PF02525"/>
    </source>
</evidence>
<dbReference type="GO" id="GO:0003955">
    <property type="term" value="F:NAD(P)H dehydrogenase (quinone) activity"/>
    <property type="evidence" value="ECO:0007669"/>
    <property type="project" value="TreeGrafter"/>
</dbReference>
<organism evidence="4 5">
    <name type="scientific">Candidatus Lloydbacteria bacterium RIFCSPHIGHO2_02_FULL_51_22</name>
    <dbReference type="NCBI Taxonomy" id="1798663"/>
    <lineage>
        <taxon>Bacteria</taxon>
        <taxon>Candidatus Lloydiibacteriota</taxon>
    </lineage>
</organism>
<reference evidence="4 5" key="1">
    <citation type="journal article" date="2016" name="Nat. Commun.">
        <title>Thousands of microbial genomes shed light on interconnected biogeochemical processes in an aquifer system.</title>
        <authorList>
            <person name="Anantharaman K."/>
            <person name="Brown C.T."/>
            <person name="Hug L.A."/>
            <person name="Sharon I."/>
            <person name="Castelle C.J."/>
            <person name="Probst A.J."/>
            <person name="Thomas B.C."/>
            <person name="Singh A."/>
            <person name="Wilkins M.J."/>
            <person name="Karaoz U."/>
            <person name="Brodie E.L."/>
            <person name="Williams K.H."/>
            <person name="Hubbard S.S."/>
            <person name="Banfield J.F."/>
        </authorList>
    </citation>
    <scope>NUCLEOTIDE SEQUENCE [LARGE SCALE GENOMIC DNA]</scope>
</reference>
<dbReference type="InterPro" id="IPR029039">
    <property type="entry name" value="Flavoprotein-like_sf"/>
</dbReference>
<dbReference type="EMBL" id="MHLN01000003">
    <property type="protein sequence ID" value="OGZ12632.1"/>
    <property type="molecule type" value="Genomic_DNA"/>
</dbReference>
<evidence type="ECO:0000313" key="5">
    <source>
        <dbReference type="Proteomes" id="UP000178099"/>
    </source>
</evidence>
<comment type="caution">
    <text evidence="4">The sequence shown here is derived from an EMBL/GenBank/DDBJ whole genome shotgun (WGS) entry which is preliminary data.</text>
</comment>
<dbReference type="PANTHER" id="PTHR10204">
    <property type="entry name" value="NAD P H OXIDOREDUCTASE-RELATED"/>
    <property type="match status" value="1"/>
</dbReference>
<evidence type="ECO:0000313" key="4">
    <source>
        <dbReference type="EMBL" id="OGZ12632.1"/>
    </source>
</evidence>
<evidence type="ECO:0000256" key="2">
    <source>
        <dbReference type="ARBA" id="ARBA00023002"/>
    </source>
</evidence>
<proteinExistence type="inferred from homology"/>
<name>A0A1G2DGT3_9BACT</name>
<dbReference type="AlphaFoldDB" id="A0A1G2DGT3"/>
<dbReference type="GO" id="GO:0005829">
    <property type="term" value="C:cytosol"/>
    <property type="evidence" value="ECO:0007669"/>
    <property type="project" value="TreeGrafter"/>
</dbReference>
<evidence type="ECO:0000256" key="1">
    <source>
        <dbReference type="ARBA" id="ARBA00006252"/>
    </source>
</evidence>
<dbReference type="PANTHER" id="PTHR10204:SF34">
    <property type="entry name" value="NAD(P)H DEHYDROGENASE [QUINONE] 1 ISOFORM 1"/>
    <property type="match status" value="1"/>
</dbReference>
<dbReference type="InterPro" id="IPR003680">
    <property type="entry name" value="Flavodoxin_fold"/>
</dbReference>
<accession>A0A1G2DGT3</accession>
<dbReference type="Proteomes" id="UP000178099">
    <property type="component" value="Unassembled WGS sequence"/>
</dbReference>
<dbReference type="SUPFAM" id="SSF52218">
    <property type="entry name" value="Flavoproteins"/>
    <property type="match status" value="1"/>
</dbReference>
<feature type="domain" description="Flavodoxin-like fold" evidence="3">
    <location>
        <begin position="4"/>
        <end position="162"/>
    </location>
</feature>
<dbReference type="Pfam" id="PF02525">
    <property type="entry name" value="Flavodoxin_2"/>
    <property type="match status" value="1"/>
</dbReference>
<dbReference type="Gene3D" id="3.40.50.360">
    <property type="match status" value="1"/>
</dbReference>
<keyword evidence="2" id="KW-0560">Oxidoreductase</keyword>
<protein>
    <recommendedName>
        <fullName evidence="3">Flavodoxin-like fold domain-containing protein</fullName>
    </recommendedName>
</protein>